<dbReference type="EMBL" id="JACHJE010000013">
    <property type="protein sequence ID" value="MBB5128538.1"/>
    <property type="molecule type" value="Genomic_DNA"/>
</dbReference>
<dbReference type="AlphaFoldDB" id="A0A7W8F9V7"/>
<feature type="compositionally biased region" description="Pro residues" evidence="1">
    <location>
        <begin position="33"/>
        <end position="44"/>
    </location>
</feature>
<evidence type="ECO:0000313" key="3">
    <source>
        <dbReference type="Proteomes" id="UP000568022"/>
    </source>
</evidence>
<organism evidence="2 3">
    <name type="scientific">Streptomyces griseoloalbus</name>
    <dbReference type="NCBI Taxonomy" id="67303"/>
    <lineage>
        <taxon>Bacteria</taxon>
        <taxon>Bacillati</taxon>
        <taxon>Actinomycetota</taxon>
        <taxon>Actinomycetes</taxon>
        <taxon>Kitasatosporales</taxon>
        <taxon>Streptomycetaceae</taxon>
        <taxon>Streptomyces</taxon>
    </lineage>
</organism>
<dbReference type="Proteomes" id="UP000568022">
    <property type="component" value="Unassembled WGS sequence"/>
</dbReference>
<accession>A0A7W8F9V7</accession>
<feature type="region of interest" description="Disordered" evidence="1">
    <location>
        <begin position="86"/>
        <end position="107"/>
    </location>
</feature>
<proteinExistence type="predicted"/>
<comment type="caution">
    <text evidence="2">The sequence shown here is derived from an EMBL/GenBank/DDBJ whole genome shotgun (WGS) entry which is preliminary data.</text>
</comment>
<reference evidence="2 3" key="1">
    <citation type="submission" date="2020-08" db="EMBL/GenBank/DDBJ databases">
        <title>Genomic Encyclopedia of Type Strains, Phase III (KMG-III): the genomes of soil and plant-associated and newly described type strains.</title>
        <authorList>
            <person name="Whitman W."/>
        </authorList>
    </citation>
    <scope>NUCLEOTIDE SEQUENCE [LARGE SCALE GENOMIC DNA]</scope>
    <source>
        <strain evidence="2 3">CECT 3226</strain>
    </source>
</reference>
<evidence type="ECO:0000313" key="2">
    <source>
        <dbReference type="EMBL" id="MBB5128538.1"/>
    </source>
</evidence>
<protein>
    <submittedName>
        <fullName evidence="2">Uncharacterized protein</fullName>
    </submittedName>
</protein>
<feature type="region of interest" description="Disordered" evidence="1">
    <location>
        <begin position="19"/>
        <end position="48"/>
    </location>
</feature>
<sequence>MLDLIARLFEPLLSLVAPATGRRRLDAQDGYDRPPPPTGGPPPRQFGACPLRGEDHNLVRPYVIAHERREQERRRQARRRFLLIAPQGTGIHLPPPPHPTHRLGLTA</sequence>
<name>A0A7W8F9V7_9ACTN</name>
<gene>
    <name evidence="2" type="ORF">FHS32_005313</name>
</gene>
<feature type="compositionally biased region" description="Basic and acidic residues" evidence="1">
    <location>
        <begin position="23"/>
        <end position="32"/>
    </location>
</feature>
<evidence type="ECO:0000256" key="1">
    <source>
        <dbReference type="SAM" id="MobiDB-lite"/>
    </source>
</evidence>
<keyword evidence="3" id="KW-1185">Reference proteome</keyword>